<evidence type="ECO:0000256" key="5">
    <source>
        <dbReference type="ARBA" id="ARBA00022722"/>
    </source>
</evidence>
<dbReference type="Gene3D" id="3.30.420.10">
    <property type="entry name" value="Ribonuclease H-like superfamily/Ribonuclease H"/>
    <property type="match status" value="1"/>
</dbReference>
<keyword evidence="2" id="KW-0645">Protease</keyword>
<dbReference type="GO" id="GO:0003677">
    <property type="term" value="F:DNA binding"/>
    <property type="evidence" value="ECO:0007669"/>
    <property type="project" value="UniProtKB-KW"/>
</dbReference>
<keyword evidence="3" id="KW-0808">Transferase</keyword>
<dbReference type="InterPro" id="IPR016197">
    <property type="entry name" value="Chromo-like_dom_sf"/>
</dbReference>
<dbReference type="CDD" id="cd09272">
    <property type="entry name" value="RNase_HI_RT_Ty1"/>
    <property type="match status" value="1"/>
</dbReference>
<comment type="caution">
    <text evidence="20">The sequence shown here is derived from an EMBL/GenBank/DDBJ whole genome shotgun (WGS) entry which is preliminary data.</text>
</comment>
<dbReference type="PROSITE" id="PS50994">
    <property type="entry name" value="INTEGRASE"/>
    <property type="match status" value="1"/>
</dbReference>
<dbReference type="SUPFAM" id="SSF54160">
    <property type="entry name" value="Chromo domain-like"/>
    <property type="match status" value="1"/>
</dbReference>
<feature type="domain" description="Integrase catalytic" evidence="19">
    <location>
        <begin position="1713"/>
        <end position="1876"/>
    </location>
</feature>
<evidence type="ECO:0000256" key="7">
    <source>
        <dbReference type="ARBA" id="ARBA00022750"/>
    </source>
</evidence>
<dbReference type="GO" id="GO:0006310">
    <property type="term" value="P:DNA recombination"/>
    <property type="evidence" value="ECO:0007669"/>
    <property type="project" value="UniProtKB-KW"/>
</dbReference>
<keyword evidence="21" id="KW-1185">Reference proteome</keyword>
<dbReference type="GO" id="GO:0003964">
    <property type="term" value="F:RNA-directed DNA polymerase activity"/>
    <property type="evidence" value="ECO:0007669"/>
    <property type="project" value="UniProtKB-KW"/>
</dbReference>
<dbReference type="SUPFAM" id="SSF57756">
    <property type="entry name" value="Retrovirus zinc finger-like domains"/>
    <property type="match status" value="1"/>
</dbReference>
<dbReference type="InterPro" id="IPR036397">
    <property type="entry name" value="RNaseH_sf"/>
</dbReference>
<keyword evidence="15" id="KW-0233">DNA recombination</keyword>
<feature type="compositionally biased region" description="Low complexity" evidence="17">
    <location>
        <begin position="116"/>
        <end position="135"/>
    </location>
</feature>
<sequence length="2036" mass="232497">MKWMVMRQLWMPQREVSWCWLVEGDSDELGSDCMTVEVMVSGWAVVGLDDWCEGSDGHCGPTMEKQLWLIGKKSSVIQKDYVEFEDETLDKSGESVTPEVVFDSGSTGVDTDDDSVSGSTGNDSESNDSGSNGSESSEEEEDSTSSVQSSSIPGSSVPQPETQHWVRRSTRVTVPPDKYSPSANFLLLSENGEPDCYTEAVSVKDSFQWEIAMKEEMKSLEKNRTWVLTKLPSGKKALQNKWVYRIKDESNGSKRYKARLVVKGFQQKEGVDYNEIFSPVVKMTTIRLVLSIVASENLHLEQLDVKTAFLHGDLVEDIYMVQPEGFQISGKENMVCKLKKSLYGLKQAPRQWYLKFDNFMGRNGFKRCEMDHCCYIKKFSKSYIILLLYVDDMLIAGSDMKEINKLKKQMSEEFEMKDLGAAKQILGMSIFRNSKDGSLTLSQEKYIGKVLEKFSMKNARARNTPLGSQFKLSKDQCPKTDEDIAEMAKVPYASAVGSLMYAMVCTRPDIAHAVGVVSRYMSNPGKEHWEAVKWLLRYLKGTSKMGLCFKGKDTVLRGYTDADLGGCKESYKSTTGYVFSVGGTAVSWMSRLQRSVALSTTEAEYMAAAEASKELIWLKNFLEELGKKQPDSPLYCDNQSAIHLGKNPVFHGKTKHIQLRYHFIRGLISDGTLMLEKIRGTENPADMLTKVVTLDKLKLCVASTGLQPPSGRLLSVEASKALMGRTRVGLSLVAKAFEAALPIYIEEIKSALKDFLHQELAEFETGVEMKQSSKTTFKEFMACKPAEFKGEVDPLISQRWISDIESTFETSHCDPADEVMFAGNQLKDRAKDWWELLRKEKGRDGIKGLTWAQFKELFLKRFCPQAAIDRITEEFLHLQQKDESVDTITAIFFDKAKFCPDLLQTERMWINRYHTMLNTKYREFFTPSKCETLNDLINCARERELELKRQEDRGDKRKAETETGSSKKAKFAKSFKKPVFTKTCPNCGRMHAGECRARPVVCYKCGKPGHLATQCLSPPSLCYHCYKPGHRRSECPELRRAAPISDDSRSFKSQGSGKKPEAPKPKGRAFQISAEEAKVTSDVVTGTFSVNSIPAYVLFDSGANRSFVSIKFVHHPSFVLEKLPVPLEVEVADSKSFLVFDIYRNCKLTINNEDYVVDLIPMVLGEFDVVIGMDWLSSYKANILCNRKVIQLITPSGYELSIQGEKLKELEDVPIVRDFPDVFPDDLPGIPSDRDVEFRIDLIPGAKPIAKAPYRLAPSELQELMTQLQDLLDKGFIRPSISPWGAPVLFVKKKDGSFRMCIDYRELNKVTVKNKYPLPRIDDLFDQLQGASWFSKIDLRSGYHQIKVREEDIPKTAFRTRYGDHACHLREVLETLRREKLYAKFSKCAFWLHEVQFLGHVINADGILVDPSKIQAIASSLTKLTRKNVKFVWGDDQEKAFQELKSKLTQAPVLTLPDGPDDFVVYSDASYLGLGCVLMQRGKVIAYASRQLKTHEINYPIHDLELAAVVFALKIWRHYLYGVKCTIYTDHKSLKYFFTQKELNMRQRRWLELLKDYDCEILYHPGKANVVADALSRKEECEPIKVKAMQLVITSGLIEQIKEAQTEALKEENWKRDRIKGQAHNLDEDSRGLKTRWGRVWIPPTCPLKSALLEEAHKSKYSIHPGATKMYRDLRVNYWWPGMKRDIVKHVAKCLTCMQVKAEHQKPYGKLQPLEIPMWKWEHITMDLITKLPRTRKGCDTIWVIVDRLTKSAHFLPIRETYSSDKMAEIYVREIVSRHGVPVTIISDRDTRFTSRFWRNFQEELGTKLLLSTAYHPQTDGQSERTIQTLEDMLRACIIDFGGSWDDYLPLAEFSYNNSYHSSIGMPPYEMLYGRKCRTPVCWGEVGQRELAHKNVVKATNERIDQIRAHLKEAKTRGKLSPRFIGPFKIIARVGEVAYRLELPEELSGIHNTFHVSYLRKCLADESAYVPLEDIEIDDKLNYVEKPVAILDRKVKQLRNKSLSQVKVQWKNRTGSEATWESENEMRKYYPFLFDI</sequence>
<feature type="domain" description="CCHC-type" evidence="18">
    <location>
        <begin position="1022"/>
        <end position="1037"/>
    </location>
</feature>
<proteinExistence type="predicted"/>
<organism evidence="20 21">
    <name type="scientific">Mikania micrantha</name>
    <name type="common">bitter vine</name>
    <dbReference type="NCBI Taxonomy" id="192012"/>
    <lineage>
        <taxon>Eukaryota</taxon>
        <taxon>Viridiplantae</taxon>
        <taxon>Streptophyta</taxon>
        <taxon>Embryophyta</taxon>
        <taxon>Tracheophyta</taxon>
        <taxon>Spermatophyta</taxon>
        <taxon>Magnoliopsida</taxon>
        <taxon>eudicotyledons</taxon>
        <taxon>Gunneridae</taxon>
        <taxon>Pentapetalae</taxon>
        <taxon>asterids</taxon>
        <taxon>campanulids</taxon>
        <taxon>Asterales</taxon>
        <taxon>Asteraceae</taxon>
        <taxon>Asteroideae</taxon>
        <taxon>Heliantheae alliance</taxon>
        <taxon>Eupatorieae</taxon>
        <taxon>Mikania</taxon>
    </lineage>
</organism>
<dbReference type="EC" id="2.7.7.49" evidence="1"/>
<accession>A0A5N6NDD0</accession>
<dbReference type="InterPro" id="IPR021109">
    <property type="entry name" value="Peptidase_aspartic_dom_sf"/>
</dbReference>
<keyword evidence="12" id="KW-0695">RNA-directed DNA polymerase</keyword>
<dbReference type="SUPFAM" id="SSF53098">
    <property type="entry name" value="Ribonuclease H-like"/>
    <property type="match status" value="1"/>
</dbReference>
<evidence type="ECO:0000256" key="8">
    <source>
        <dbReference type="ARBA" id="ARBA00022759"/>
    </source>
</evidence>
<dbReference type="FunFam" id="3.30.420.10:FF:000032">
    <property type="entry name" value="Retrovirus-related Pol polyprotein from transposon 297-like Protein"/>
    <property type="match status" value="1"/>
</dbReference>
<dbReference type="InterPro" id="IPR041588">
    <property type="entry name" value="Integrase_H2C2"/>
</dbReference>
<keyword evidence="13" id="KW-0239">DNA-directed DNA polymerase</keyword>
<dbReference type="GO" id="GO:0006508">
    <property type="term" value="P:proteolysis"/>
    <property type="evidence" value="ECO:0007669"/>
    <property type="project" value="UniProtKB-KW"/>
</dbReference>
<dbReference type="InterPro" id="IPR012337">
    <property type="entry name" value="RNaseH-like_sf"/>
</dbReference>
<keyword evidence="7" id="KW-0064">Aspartyl protease</keyword>
<dbReference type="CDD" id="cd01647">
    <property type="entry name" value="RT_LTR"/>
    <property type="match status" value="1"/>
</dbReference>
<keyword evidence="4" id="KW-0548">Nucleotidyltransferase</keyword>
<dbReference type="InterPro" id="IPR001584">
    <property type="entry name" value="Integrase_cat-core"/>
</dbReference>
<dbReference type="EMBL" id="SZYD01000012">
    <property type="protein sequence ID" value="KAD4585267.1"/>
    <property type="molecule type" value="Genomic_DNA"/>
</dbReference>
<feature type="region of interest" description="Disordered" evidence="17">
    <location>
        <begin position="1043"/>
        <end position="1067"/>
    </location>
</feature>
<dbReference type="InterPro" id="IPR036875">
    <property type="entry name" value="Znf_CCHC_sf"/>
</dbReference>
<keyword evidence="16" id="KW-0863">Zinc-finger</keyword>
<dbReference type="Gene3D" id="1.10.340.70">
    <property type="match status" value="1"/>
</dbReference>
<dbReference type="Proteomes" id="UP000326396">
    <property type="component" value="Linkage Group LG2"/>
</dbReference>
<dbReference type="Gene3D" id="3.10.10.10">
    <property type="entry name" value="HIV Type 1 Reverse Transcriptase, subunit A, domain 1"/>
    <property type="match status" value="1"/>
</dbReference>
<dbReference type="GO" id="GO:0008270">
    <property type="term" value="F:zinc ion binding"/>
    <property type="evidence" value="ECO:0007669"/>
    <property type="project" value="UniProtKB-KW"/>
</dbReference>
<evidence type="ECO:0000256" key="2">
    <source>
        <dbReference type="ARBA" id="ARBA00022670"/>
    </source>
</evidence>
<feature type="compositionally biased region" description="Low complexity" evidence="17">
    <location>
        <begin position="144"/>
        <end position="156"/>
    </location>
</feature>
<name>A0A5N6NDD0_9ASTR</name>
<keyword evidence="16" id="KW-0862">Zinc</keyword>
<dbReference type="InterPro" id="IPR000477">
    <property type="entry name" value="RT_dom"/>
</dbReference>
<feature type="region of interest" description="Disordered" evidence="17">
    <location>
        <begin position="87"/>
        <end position="174"/>
    </location>
</feature>
<evidence type="ECO:0000256" key="4">
    <source>
        <dbReference type="ARBA" id="ARBA00022695"/>
    </source>
</evidence>
<dbReference type="SUPFAM" id="SSF50630">
    <property type="entry name" value="Acid proteases"/>
    <property type="match status" value="1"/>
</dbReference>
<dbReference type="CDD" id="cd09274">
    <property type="entry name" value="RNase_HI_RT_Ty3"/>
    <property type="match status" value="1"/>
</dbReference>
<dbReference type="Pfam" id="PF08284">
    <property type="entry name" value="RVP_2"/>
    <property type="match status" value="1"/>
</dbReference>
<keyword evidence="9" id="KW-0378">Hydrolase</keyword>
<keyword evidence="5" id="KW-0540">Nuclease</keyword>
<dbReference type="Gene3D" id="3.30.70.270">
    <property type="match status" value="3"/>
</dbReference>
<dbReference type="InterPro" id="IPR001878">
    <property type="entry name" value="Znf_CCHC"/>
</dbReference>
<keyword evidence="8" id="KW-0255">Endonuclease</keyword>
<dbReference type="GO" id="GO:0003887">
    <property type="term" value="F:DNA-directed DNA polymerase activity"/>
    <property type="evidence" value="ECO:0007669"/>
    <property type="project" value="UniProtKB-KW"/>
</dbReference>
<dbReference type="Pfam" id="PF00098">
    <property type="entry name" value="zf-CCHC"/>
    <property type="match status" value="1"/>
</dbReference>
<dbReference type="Pfam" id="PF17921">
    <property type="entry name" value="Integrase_H2C2"/>
    <property type="match status" value="1"/>
</dbReference>
<dbReference type="OrthoDB" id="2272416at2759"/>
<dbReference type="PANTHER" id="PTHR37984">
    <property type="entry name" value="PROTEIN CBG26694"/>
    <property type="match status" value="1"/>
</dbReference>
<evidence type="ECO:0000256" key="17">
    <source>
        <dbReference type="SAM" id="MobiDB-lite"/>
    </source>
</evidence>
<evidence type="ECO:0000256" key="14">
    <source>
        <dbReference type="ARBA" id="ARBA00023125"/>
    </source>
</evidence>
<gene>
    <name evidence="20" type="ORF">E3N88_22868</name>
</gene>
<dbReference type="Gene3D" id="4.10.60.10">
    <property type="entry name" value="Zinc finger, CCHC-type"/>
    <property type="match status" value="1"/>
</dbReference>
<evidence type="ECO:0000259" key="18">
    <source>
        <dbReference type="PROSITE" id="PS50158"/>
    </source>
</evidence>
<protein>
    <recommendedName>
        <fullName evidence="1">RNA-directed DNA polymerase</fullName>
        <ecNumber evidence="1">2.7.7.49</ecNumber>
    </recommendedName>
</protein>
<dbReference type="GO" id="GO:0004190">
    <property type="term" value="F:aspartic-type endopeptidase activity"/>
    <property type="evidence" value="ECO:0007669"/>
    <property type="project" value="UniProtKB-KW"/>
</dbReference>
<evidence type="ECO:0000256" key="15">
    <source>
        <dbReference type="ARBA" id="ARBA00023172"/>
    </source>
</evidence>
<reference evidence="20 21" key="1">
    <citation type="submission" date="2019-05" db="EMBL/GenBank/DDBJ databases">
        <title>Mikania micrantha, genome provides insights into the molecular mechanism of rapid growth.</title>
        <authorList>
            <person name="Liu B."/>
        </authorList>
    </citation>
    <scope>NUCLEOTIDE SEQUENCE [LARGE SCALE GENOMIC DNA]</scope>
    <source>
        <strain evidence="20">NLD-2019</strain>
        <tissue evidence="20">Leaf</tissue>
    </source>
</reference>
<keyword evidence="6" id="KW-0479">Metal-binding</keyword>
<evidence type="ECO:0000256" key="16">
    <source>
        <dbReference type="PROSITE-ProRule" id="PRU00047"/>
    </source>
</evidence>
<dbReference type="Pfam" id="PF07727">
    <property type="entry name" value="RVT_2"/>
    <property type="match status" value="1"/>
</dbReference>
<keyword evidence="11" id="KW-0229">DNA integration</keyword>
<dbReference type="SUPFAM" id="SSF56672">
    <property type="entry name" value="DNA/RNA polymerases"/>
    <property type="match status" value="2"/>
</dbReference>
<evidence type="ECO:0000256" key="12">
    <source>
        <dbReference type="ARBA" id="ARBA00022918"/>
    </source>
</evidence>
<evidence type="ECO:0000313" key="20">
    <source>
        <dbReference type="EMBL" id="KAD4585267.1"/>
    </source>
</evidence>
<dbReference type="Pfam" id="PF17917">
    <property type="entry name" value="RT_RNaseH"/>
    <property type="match status" value="1"/>
</dbReference>
<dbReference type="PROSITE" id="PS50158">
    <property type="entry name" value="ZF_CCHC"/>
    <property type="match status" value="2"/>
</dbReference>
<dbReference type="InterPro" id="IPR045358">
    <property type="entry name" value="Ty3_capsid"/>
</dbReference>
<dbReference type="InterPro" id="IPR043502">
    <property type="entry name" value="DNA/RNA_pol_sf"/>
</dbReference>
<dbReference type="Pfam" id="PF00078">
    <property type="entry name" value="RVT_1"/>
    <property type="match status" value="1"/>
</dbReference>
<dbReference type="InterPro" id="IPR050951">
    <property type="entry name" value="Retrovirus_Pol_polyprotein"/>
</dbReference>
<evidence type="ECO:0000256" key="6">
    <source>
        <dbReference type="ARBA" id="ARBA00022723"/>
    </source>
</evidence>
<dbReference type="GO" id="GO:0015074">
    <property type="term" value="P:DNA integration"/>
    <property type="evidence" value="ECO:0007669"/>
    <property type="project" value="UniProtKB-KW"/>
</dbReference>
<dbReference type="InterPro" id="IPR041373">
    <property type="entry name" value="RT_RNaseH"/>
</dbReference>
<keyword evidence="10" id="KW-0460">Magnesium</keyword>
<evidence type="ECO:0000256" key="11">
    <source>
        <dbReference type="ARBA" id="ARBA00022908"/>
    </source>
</evidence>
<evidence type="ECO:0000256" key="13">
    <source>
        <dbReference type="ARBA" id="ARBA00022932"/>
    </source>
</evidence>
<dbReference type="Pfam" id="PF19259">
    <property type="entry name" value="Ty3_capsid"/>
    <property type="match status" value="1"/>
</dbReference>
<dbReference type="Gene3D" id="2.40.70.10">
    <property type="entry name" value="Acid Proteases"/>
    <property type="match status" value="1"/>
</dbReference>
<feature type="domain" description="CCHC-type" evidence="18">
    <location>
        <begin position="1002"/>
        <end position="1015"/>
    </location>
</feature>
<dbReference type="InterPro" id="IPR013103">
    <property type="entry name" value="RVT_2"/>
</dbReference>
<evidence type="ECO:0000256" key="3">
    <source>
        <dbReference type="ARBA" id="ARBA00022679"/>
    </source>
</evidence>
<dbReference type="PANTHER" id="PTHR37984:SF5">
    <property type="entry name" value="PROTEIN NYNRIN-LIKE"/>
    <property type="match status" value="1"/>
</dbReference>
<dbReference type="GO" id="GO:0004519">
    <property type="term" value="F:endonuclease activity"/>
    <property type="evidence" value="ECO:0007669"/>
    <property type="project" value="UniProtKB-KW"/>
</dbReference>
<evidence type="ECO:0000256" key="1">
    <source>
        <dbReference type="ARBA" id="ARBA00012493"/>
    </source>
</evidence>
<dbReference type="Pfam" id="PF24626">
    <property type="entry name" value="SH3_Tf2-1"/>
    <property type="match status" value="1"/>
</dbReference>
<evidence type="ECO:0000259" key="19">
    <source>
        <dbReference type="PROSITE" id="PS50994"/>
    </source>
</evidence>
<keyword evidence="14" id="KW-0238">DNA-binding</keyword>
<dbReference type="CDD" id="cd00303">
    <property type="entry name" value="retropepsin_like"/>
    <property type="match status" value="1"/>
</dbReference>
<dbReference type="SMART" id="SM00343">
    <property type="entry name" value="ZnF_C2HC"/>
    <property type="match status" value="3"/>
</dbReference>
<evidence type="ECO:0000313" key="21">
    <source>
        <dbReference type="Proteomes" id="UP000326396"/>
    </source>
</evidence>
<evidence type="ECO:0000256" key="9">
    <source>
        <dbReference type="ARBA" id="ARBA00022801"/>
    </source>
</evidence>
<dbReference type="InterPro" id="IPR056924">
    <property type="entry name" value="SH3_Tf2-1"/>
</dbReference>
<evidence type="ECO:0000256" key="10">
    <source>
        <dbReference type="ARBA" id="ARBA00022842"/>
    </source>
</evidence>
<dbReference type="InterPro" id="IPR043128">
    <property type="entry name" value="Rev_trsase/Diguanyl_cyclase"/>
</dbReference>